<evidence type="ECO:0000313" key="2">
    <source>
        <dbReference type="EMBL" id="KTA96539.1"/>
    </source>
</evidence>
<evidence type="ECO:0000313" key="3">
    <source>
        <dbReference type="Proteomes" id="UP000054886"/>
    </source>
</evidence>
<dbReference type="VEuPathDB" id="FungiDB:B1J91_K01947g"/>
<dbReference type="AlphaFoldDB" id="A0A0W0DK24"/>
<evidence type="ECO:0008006" key="4">
    <source>
        <dbReference type="Google" id="ProtNLM"/>
    </source>
</evidence>
<dbReference type="PhylomeDB" id="A0A0W0DK24"/>
<dbReference type="InterPro" id="IPR036875">
    <property type="entry name" value="Znf_CCHC_sf"/>
</dbReference>
<evidence type="ECO:0000256" key="1">
    <source>
        <dbReference type="SAM" id="MobiDB-lite"/>
    </source>
</evidence>
<dbReference type="Proteomes" id="UP000054886">
    <property type="component" value="Unassembled WGS sequence"/>
</dbReference>
<reference evidence="2 3" key="1">
    <citation type="submission" date="2015-10" db="EMBL/GenBank/DDBJ databases">
        <title>Draft genomes sequences of Candida glabrata isolates 1A, 1B, 2A, 2B, 3A and 3B.</title>
        <authorList>
            <person name="Haavelsrud O.E."/>
            <person name="Gaustad P."/>
        </authorList>
    </citation>
    <scope>NUCLEOTIDE SEQUENCE [LARGE SCALE GENOMIC DNA]</scope>
    <source>
        <strain evidence="2">910700640</strain>
    </source>
</reference>
<dbReference type="GO" id="GO:0008270">
    <property type="term" value="F:zinc ion binding"/>
    <property type="evidence" value="ECO:0007669"/>
    <property type="project" value="InterPro"/>
</dbReference>
<dbReference type="VEuPathDB" id="FungiDB:CAGL0K01947g"/>
<sequence>MHCIKKRDAQPNRHCYANDMGKNELEEDVRKLSEAMDQIAKLVIATGVVKKPQDGSQEPQGPQVQPQMQTPKKKKKKKNKIHCSYCNEVGHTRARCPKKLGLIDI</sequence>
<accession>A0A0W0DK24</accession>
<feature type="compositionally biased region" description="Polar residues" evidence="1">
    <location>
        <begin position="54"/>
        <end position="70"/>
    </location>
</feature>
<comment type="caution">
    <text evidence="2">The sequence shown here is derived from an EMBL/GenBank/DDBJ whole genome shotgun (WGS) entry which is preliminary data.</text>
</comment>
<gene>
    <name evidence="2" type="ORF">AO440_003335</name>
</gene>
<name>A0A0W0DK24_CANGB</name>
<organism evidence="2 3">
    <name type="scientific">Candida glabrata</name>
    <name type="common">Yeast</name>
    <name type="synonym">Torulopsis glabrata</name>
    <dbReference type="NCBI Taxonomy" id="5478"/>
    <lineage>
        <taxon>Eukaryota</taxon>
        <taxon>Fungi</taxon>
        <taxon>Dikarya</taxon>
        <taxon>Ascomycota</taxon>
        <taxon>Saccharomycotina</taxon>
        <taxon>Saccharomycetes</taxon>
        <taxon>Saccharomycetales</taxon>
        <taxon>Saccharomycetaceae</taxon>
        <taxon>Nakaseomyces</taxon>
    </lineage>
</organism>
<dbReference type="VEuPathDB" id="FungiDB:GWK60_K01793"/>
<dbReference type="GO" id="GO:0003676">
    <property type="term" value="F:nucleic acid binding"/>
    <property type="evidence" value="ECO:0007669"/>
    <property type="project" value="InterPro"/>
</dbReference>
<dbReference type="Pfam" id="PF16588">
    <property type="entry name" value="zf-C2H2_10"/>
    <property type="match status" value="1"/>
</dbReference>
<protein>
    <recommendedName>
        <fullName evidence="4">CCHC-type domain-containing protein</fullName>
    </recommendedName>
</protein>
<dbReference type="VEuPathDB" id="FungiDB:GVI51_K01793"/>
<feature type="region of interest" description="Disordered" evidence="1">
    <location>
        <begin position="50"/>
        <end position="79"/>
    </location>
</feature>
<proteinExistence type="predicted"/>
<dbReference type="EMBL" id="LLZZ01000172">
    <property type="protein sequence ID" value="KTA96539.1"/>
    <property type="molecule type" value="Genomic_DNA"/>
</dbReference>
<dbReference type="SUPFAM" id="SSF57756">
    <property type="entry name" value="Retrovirus zinc finger-like domains"/>
    <property type="match status" value="1"/>
</dbReference>